<evidence type="ECO:0000313" key="1">
    <source>
        <dbReference type="EMBL" id="SIS43013.1"/>
    </source>
</evidence>
<proteinExistence type="predicted"/>
<keyword evidence="2" id="KW-1185">Reference proteome</keyword>
<dbReference type="Proteomes" id="UP000187608">
    <property type="component" value="Unassembled WGS sequence"/>
</dbReference>
<organism evidence="1 2">
    <name type="scientific">Salimicrobium flavidum</name>
    <dbReference type="NCBI Taxonomy" id="570947"/>
    <lineage>
        <taxon>Bacteria</taxon>
        <taxon>Bacillati</taxon>
        <taxon>Bacillota</taxon>
        <taxon>Bacilli</taxon>
        <taxon>Bacillales</taxon>
        <taxon>Bacillaceae</taxon>
        <taxon>Salimicrobium</taxon>
    </lineage>
</organism>
<evidence type="ECO:0000313" key="2">
    <source>
        <dbReference type="Proteomes" id="UP000187608"/>
    </source>
</evidence>
<sequence>MGSFEKIIVEVEELLVVFGWLASPLCLSSIE</sequence>
<protein>
    <submittedName>
        <fullName evidence="1">Uncharacterized protein</fullName>
    </submittedName>
</protein>
<accession>A0A1N7J0Y7</accession>
<dbReference type="AlphaFoldDB" id="A0A1N7J0Y7"/>
<dbReference type="STRING" id="570947.SAMN05421687_103150"/>
<reference evidence="2" key="1">
    <citation type="submission" date="2017-01" db="EMBL/GenBank/DDBJ databases">
        <authorList>
            <person name="Varghese N."/>
            <person name="Submissions S."/>
        </authorList>
    </citation>
    <scope>NUCLEOTIDE SEQUENCE [LARGE SCALE GENOMIC DNA]</scope>
    <source>
        <strain evidence="2">DSM 23127</strain>
    </source>
</reference>
<name>A0A1N7J0Y7_9BACI</name>
<dbReference type="EMBL" id="FTOC01000003">
    <property type="protein sequence ID" value="SIS43013.1"/>
    <property type="molecule type" value="Genomic_DNA"/>
</dbReference>
<gene>
    <name evidence="1" type="ORF">SAMN05421687_103150</name>
</gene>